<reference evidence="1 2" key="1">
    <citation type="journal article" date="2014" name="Agronomy (Basel)">
        <title>A Draft Genome Sequence for Ensete ventricosum, the Drought-Tolerant Tree Against Hunger.</title>
        <authorList>
            <person name="Harrison J."/>
            <person name="Moore K.A."/>
            <person name="Paszkiewicz K."/>
            <person name="Jones T."/>
            <person name="Grant M."/>
            <person name="Ambacheew D."/>
            <person name="Muzemil S."/>
            <person name="Studholme D.J."/>
        </authorList>
    </citation>
    <scope>NUCLEOTIDE SEQUENCE [LARGE SCALE GENOMIC DNA]</scope>
</reference>
<evidence type="ECO:0000313" key="2">
    <source>
        <dbReference type="Proteomes" id="UP000287651"/>
    </source>
</evidence>
<sequence length="485" mass="51617">NDAARERGDASFASDSMVLPGSGRSAYRYPVGRYSSKRKTLAAAFSNHLLLVPHSLVAAAAAISSSVVGQPSAMHYPCRCCLPLLLHLSPATPLPHLLPAIPCRSPRHPQPSPLPPLLPLLPRSSSITIGPLLVKHHSGATTLLLHTRRALLTTSLPPPLAASTLLTFFPLFLLPATRPKAAAHPPPFNSTVAAAASSQHPLPLLAATTFLLLNRSLTCHAVASLPHQPHAAPSLALLCHRRSPRWTLFLIFLPSPTSIADVVVSNPLPPATHPSSLASARHRRLQHSSSATLLVAAAFLLLNHSRTRTLLCFHQPPAAISRRSTAASSDLVAASNDLSLHNVSSNDLTPAAHRCHICSLIFHGNLPVATLPPASPLLSAAQPRRRRPHQPPATLAATARSPQPLLLPSLLPASRARRNINAATLSHHLVIATAINLKIAAAPAHPLSVAATIFLFSHPSLPQVPTSFAATPNTMLLMRWLWMMH</sequence>
<protein>
    <submittedName>
        <fullName evidence="1">Uncharacterized protein</fullName>
    </submittedName>
</protein>
<comment type="caution">
    <text evidence="1">The sequence shown here is derived from an EMBL/GenBank/DDBJ whole genome shotgun (WGS) entry which is preliminary data.</text>
</comment>
<dbReference type="Proteomes" id="UP000287651">
    <property type="component" value="Unassembled WGS sequence"/>
</dbReference>
<name>A0A426ZMB4_ENSVE</name>
<feature type="non-terminal residue" evidence="1">
    <location>
        <position position="1"/>
    </location>
</feature>
<accession>A0A426ZMB4</accession>
<dbReference type="EMBL" id="AMZH03005951">
    <property type="protein sequence ID" value="RRT65061.1"/>
    <property type="molecule type" value="Genomic_DNA"/>
</dbReference>
<dbReference type="AlphaFoldDB" id="A0A426ZMB4"/>
<organism evidence="1 2">
    <name type="scientific">Ensete ventricosum</name>
    <name type="common">Abyssinian banana</name>
    <name type="synonym">Musa ensete</name>
    <dbReference type="NCBI Taxonomy" id="4639"/>
    <lineage>
        <taxon>Eukaryota</taxon>
        <taxon>Viridiplantae</taxon>
        <taxon>Streptophyta</taxon>
        <taxon>Embryophyta</taxon>
        <taxon>Tracheophyta</taxon>
        <taxon>Spermatophyta</taxon>
        <taxon>Magnoliopsida</taxon>
        <taxon>Liliopsida</taxon>
        <taxon>Zingiberales</taxon>
        <taxon>Musaceae</taxon>
        <taxon>Ensete</taxon>
    </lineage>
</organism>
<gene>
    <name evidence="1" type="ORF">B296_00041349</name>
</gene>
<proteinExistence type="predicted"/>
<evidence type="ECO:0000313" key="1">
    <source>
        <dbReference type="EMBL" id="RRT65061.1"/>
    </source>
</evidence>